<sequence>MKLRPYRPKPLRNDQHPPPLDRLSQIDGKVNSANRNTSPKNRLTIVDGPSAYLVAMAFKAMHAWSSTKRVNAIDDPKHGDTGRKCEPEHRKAATGIGSTEKIVGTADCLLRSGLDLYGTWIHMRWLWLNGLIAPNHYMSSGLPASPD</sequence>
<organism evidence="2 3">
    <name type="scientific">Thelohanellus kitauei</name>
    <name type="common">Myxosporean</name>
    <dbReference type="NCBI Taxonomy" id="669202"/>
    <lineage>
        <taxon>Eukaryota</taxon>
        <taxon>Metazoa</taxon>
        <taxon>Cnidaria</taxon>
        <taxon>Myxozoa</taxon>
        <taxon>Myxosporea</taxon>
        <taxon>Bivalvulida</taxon>
        <taxon>Platysporina</taxon>
        <taxon>Myxobolidae</taxon>
        <taxon>Thelohanellus</taxon>
    </lineage>
</organism>
<feature type="compositionally biased region" description="Polar residues" evidence="1">
    <location>
        <begin position="31"/>
        <end position="40"/>
    </location>
</feature>
<feature type="compositionally biased region" description="Basic residues" evidence="1">
    <location>
        <begin position="1"/>
        <end position="10"/>
    </location>
</feature>
<proteinExistence type="predicted"/>
<reference evidence="2 3" key="1">
    <citation type="journal article" date="2014" name="Genome Biol. Evol.">
        <title>The genome of the myxosporean Thelohanellus kitauei shows adaptations to nutrient acquisition within its fish host.</title>
        <authorList>
            <person name="Yang Y."/>
            <person name="Xiong J."/>
            <person name="Zhou Z."/>
            <person name="Huo F."/>
            <person name="Miao W."/>
            <person name="Ran C."/>
            <person name="Liu Y."/>
            <person name="Zhang J."/>
            <person name="Feng J."/>
            <person name="Wang M."/>
            <person name="Wang M."/>
            <person name="Wang L."/>
            <person name="Yao B."/>
        </authorList>
    </citation>
    <scope>NUCLEOTIDE SEQUENCE [LARGE SCALE GENOMIC DNA]</scope>
    <source>
        <strain evidence="2">Wuqing</strain>
    </source>
</reference>
<dbReference type="EMBL" id="JWZT01001863">
    <property type="protein sequence ID" value="KII71088.1"/>
    <property type="molecule type" value="Genomic_DNA"/>
</dbReference>
<evidence type="ECO:0000313" key="3">
    <source>
        <dbReference type="Proteomes" id="UP000031668"/>
    </source>
</evidence>
<dbReference type="AlphaFoldDB" id="A0A0C2JP09"/>
<name>A0A0C2JP09_THEKT</name>
<keyword evidence="3" id="KW-1185">Reference proteome</keyword>
<evidence type="ECO:0000256" key="1">
    <source>
        <dbReference type="SAM" id="MobiDB-lite"/>
    </source>
</evidence>
<comment type="caution">
    <text evidence="2">The sequence shown here is derived from an EMBL/GenBank/DDBJ whole genome shotgun (WGS) entry which is preliminary data.</text>
</comment>
<gene>
    <name evidence="2" type="ORF">RF11_11915</name>
</gene>
<accession>A0A0C2JP09</accession>
<dbReference type="Proteomes" id="UP000031668">
    <property type="component" value="Unassembled WGS sequence"/>
</dbReference>
<feature type="region of interest" description="Disordered" evidence="1">
    <location>
        <begin position="1"/>
        <end position="40"/>
    </location>
</feature>
<evidence type="ECO:0000313" key="2">
    <source>
        <dbReference type="EMBL" id="KII71088.1"/>
    </source>
</evidence>
<protein>
    <submittedName>
        <fullName evidence="2">Uncharacterized protein</fullName>
    </submittedName>
</protein>